<name>A0A9N8VNL2_9GLOM</name>
<comment type="caution">
    <text evidence="1">The sequence shown here is derived from an EMBL/GenBank/DDBJ whole genome shotgun (WGS) entry which is preliminary data.</text>
</comment>
<accession>A0A9N8VNL2</accession>
<dbReference type="EMBL" id="CAJVPV010000483">
    <property type="protein sequence ID" value="CAG8458997.1"/>
    <property type="molecule type" value="Genomic_DNA"/>
</dbReference>
<keyword evidence="2" id="KW-1185">Reference proteome</keyword>
<organism evidence="1 2">
    <name type="scientific">Acaulospora morrowiae</name>
    <dbReference type="NCBI Taxonomy" id="94023"/>
    <lineage>
        <taxon>Eukaryota</taxon>
        <taxon>Fungi</taxon>
        <taxon>Fungi incertae sedis</taxon>
        <taxon>Mucoromycota</taxon>
        <taxon>Glomeromycotina</taxon>
        <taxon>Glomeromycetes</taxon>
        <taxon>Diversisporales</taxon>
        <taxon>Acaulosporaceae</taxon>
        <taxon>Acaulospora</taxon>
    </lineage>
</organism>
<protein>
    <submittedName>
        <fullName evidence="1">16773_t:CDS:1</fullName>
    </submittedName>
</protein>
<sequence>MDYYLTKLKELEEGFQFFTDKREKLVAILLLNSLKNGLVEKSSVDISDFEQELCKKECDDDKKNYLIERETKIFQSQTGNKIGKIKFLLFLQNQSVLAKNHRRKKQAERVSMLHELIGDVIYVYPLPLAKLRVSKMSLITNHVIEITSGQTEFRHTKSGQTKAWPVCRSNLVGLVITKSGQTSDHQVRNFWLYR</sequence>
<evidence type="ECO:0000313" key="2">
    <source>
        <dbReference type="Proteomes" id="UP000789342"/>
    </source>
</evidence>
<dbReference type="Proteomes" id="UP000789342">
    <property type="component" value="Unassembled WGS sequence"/>
</dbReference>
<reference evidence="1" key="1">
    <citation type="submission" date="2021-06" db="EMBL/GenBank/DDBJ databases">
        <authorList>
            <person name="Kallberg Y."/>
            <person name="Tangrot J."/>
            <person name="Rosling A."/>
        </authorList>
    </citation>
    <scope>NUCLEOTIDE SEQUENCE</scope>
    <source>
        <strain evidence="1">CL551</strain>
    </source>
</reference>
<evidence type="ECO:0000313" key="1">
    <source>
        <dbReference type="EMBL" id="CAG8458997.1"/>
    </source>
</evidence>
<gene>
    <name evidence="1" type="ORF">AMORRO_LOCUS1300</name>
</gene>
<proteinExistence type="predicted"/>
<dbReference type="AlphaFoldDB" id="A0A9N8VNL2"/>